<dbReference type="SUPFAM" id="SSF54427">
    <property type="entry name" value="NTF2-like"/>
    <property type="match status" value="1"/>
</dbReference>
<dbReference type="RefSeq" id="WP_153510603.1">
    <property type="nucleotide sequence ID" value="NZ_CP045652.1"/>
</dbReference>
<dbReference type="InterPro" id="IPR032710">
    <property type="entry name" value="NTF2-like_dom_sf"/>
</dbReference>
<gene>
    <name evidence="2" type="ORF">GFH32_07040</name>
</gene>
<dbReference type="InterPro" id="IPR037401">
    <property type="entry name" value="SnoaL-like"/>
</dbReference>
<feature type="domain" description="SnoaL-like" evidence="1">
    <location>
        <begin position="19"/>
        <end position="92"/>
    </location>
</feature>
<proteinExistence type="predicted"/>
<keyword evidence="3" id="KW-1185">Reference proteome</keyword>
<sequence>MHITVPKDCDNAPKRRLIRDFNLAYAHADLEKLLPYFHQDIYWEMVGDQKIIGKDAVIAFLGTVSFNKADSIEIETIISHGKFASAMGKISYGTNTIAFNDTYEFTSAGSGILKKIYSFAIPL</sequence>
<dbReference type="EMBL" id="CP045652">
    <property type="protein sequence ID" value="QGA26090.1"/>
    <property type="molecule type" value="Genomic_DNA"/>
</dbReference>
<dbReference type="Proteomes" id="UP000326921">
    <property type="component" value="Chromosome"/>
</dbReference>
<evidence type="ECO:0000313" key="2">
    <source>
        <dbReference type="EMBL" id="QGA26090.1"/>
    </source>
</evidence>
<evidence type="ECO:0000313" key="3">
    <source>
        <dbReference type="Proteomes" id="UP000326921"/>
    </source>
</evidence>
<dbReference type="Gene3D" id="3.10.450.50">
    <property type="match status" value="1"/>
</dbReference>
<dbReference type="KEGG" id="sphe:GFH32_07040"/>
<name>A0A5Q0QFU8_9SPHI</name>
<evidence type="ECO:0000259" key="1">
    <source>
        <dbReference type="Pfam" id="PF12680"/>
    </source>
</evidence>
<organism evidence="2 3">
    <name type="scientific">Sphingobacterium zhuxiongii</name>
    <dbReference type="NCBI Taxonomy" id="2662364"/>
    <lineage>
        <taxon>Bacteria</taxon>
        <taxon>Pseudomonadati</taxon>
        <taxon>Bacteroidota</taxon>
        <taxon>Sphingobacteriia</taxon>
        <taxon>Sphingobacteriales</taxon>
        <taxon>Sphingobacteriaceae</taxon>
        <taxon>Sphingobacterium</taxon>
    </lineage>
</organism>
<accession>A0A5Q0QFU8</accession>
<dbReference type="Pfam" id="PF12680">
    <property type="entry name" value="SnoaL_2"/>
    <property type="match status" value="1"/>
</dbReference>
<dbReference type="AlphaFoldDB" id="A0A5Q0QFU8"/>
<protein>
    <recommendedName>
        <fullName evidence="1">SnoaL-like domain-containing protein</fullName>
    </recommendedName>
</protein>
<reference evidence="2 3" key="1">
    <citation type="submission" date="2019-10" db="EMBL/GenBank/DDBJ databases">
        <authorList>
            <person name="Dong K."/>
        </authorList>
    </citation>
    <scope>NUCLEOTIDE SEQUENCE [LARGE SCALE GENOMIC DNA]</scope>
    <source>
        <strain evidence="3">dk4302</strain>
    </source>
</reference>